<evidence type="ECO:0000259" key="5">
    <source>
        <dbReference type="PROSITE" id="PS51208"/>
    </source>
</evidence>
<dbReference type="InterPro" id="IPR013783">
    <property type="entry name" value="Ig-like_fold"/>
</dbReference>
<name>A0ABV3WQS8_9HYPH</name>
<comment type="caution">
    <text evidence="6">The sequence shown here is derived from an EMBL/GenBank/DDBJ whole genome shotgun (WGS) entry which is preliminary data.</text>
</comment>
<dbReference type="PANTHER" id="PTHR37494">
    <property type="entry name" value="HEMAGGLUTININ"/>
    <property type="match status" value="1"/>
</dbReference>
<dbReference type="Pfam" id="PF03160">
    <property type="entry name" value="Calx-beta"/>
    <property type="match status" value="2"/>
</dbReference>
<evidence type="ECO:0000313" key="6">
    <source>
        <dbReference type="EMBL" id="MEX4007002.1"/>
    </source>
</evidence>
<evidence type="ECO:0000313" key="7">
    <source>
        <dbReference type="Proteomes" id="UP001559025"/>
    </source>
</evidence>
<dbReference type="InterPro" id="IPR015919">
    <property type="entry name" value="Cadherin-like_sf"/>
</dbReference>
<accession>A0ABV3WQS8</accession>
<keyword evidence="7" id="KW-1185">Reference proteome</keyword>
<sequence length="1952" mass="195457">MIDVSACDGPFDGGMSGPIAPFAQHGTVTIGSNSGGIQFVTYAHSGDAATSDQFALEDNDLGVVTVNITIDPPVSPITVSPGSLPSMTAGTAFSQSLSATGGTAPYTYSLQSGSLPVGISLTSGGLLSGTPTQRGGYAFAVRATDNIGQFVDKGYTGTVLNPTISIAPTSATAIQGVSFSQTIFASGGVAPHTFAVESGLLPAGISLSSSGLLSGTTSSAPGSYPLTLRVTDSSTGPGVYFELENFTLTVAPAPSVSISVSPASVSEDGAANLVYTVTRSQNLATPTLVNLGYSGSADGSDYDGATLTVLIPSGSTSGIVVIDSFADPIAEADETVIISIQSGSGYTVGAPSSATGTILNDDFGVLTINNVTIPEEDSGTQAISFTISLSQPAGPGGVTFDIATADGTATAGEDYEATSLVGAYIAPGGSTYSFNVDVYGDTTNEPNETFFVNITNVTNAILGDGQGVGTIVNDDAVPTITLAPASLSATTVGATYSETVTASGGTGPYTYVVTAGALPGGLTLTSAGALSGTPTAEGTFNFTITATDSSGGTGPYTGSRAYTIAVAAPTVTVSPATLPAATVAASYSQSLTASGGTAPYSYAVTAGALPSGMNLSSVGVLSGTPTAGGTFNFTITATDDSGGIGPYTGSRAYTLTVAAPVIALSPGTLPSATQGVAYAQTVTASGGTAPYTYSIAAGALPSGINLSSSGVLSGTPTGNGTFNFTVTATDGSTGTGPFTGSQAYSLQVNAGVPPIVSSVSVPANASYRAGDVLFFLVNFNESVVVNTSGGTPSVPITIGATTSDAYYLSGSGSNALVFRYTVNPGDLDTNGIQVGSAIELDGGTIANASATPADLALNNVGSTSGVLVDAVAPTVLSSAVSGSPLPDATTADFSVSFAEPVTGVDASDFALTTSGAVSGTISGVATADNITYVVSITGISGTGSLRMDVLADGSIGDGAGNAMVAAYTSGTPWVRGGSADATLSNLAASAGTLAPAFDPSTTAYAVAVDNATDSITLTPTAADANATIAVDGQAVASGSTSQQIALAVGSTPIGVVVTAEDGATTQTYTVTVTRAASTDATLASLAPSTGSLDPAFDPATTTYAVAVDNSTDSLTLTPTTAEPNASITVGGQAVTSGNASQPLALAVGATAIPVVVTAEDGVTTQTYTVAVTRAASADATLTSLTPSAGTLDPAFGPATTGYDVAVYNAIDNIALTPTAAGSNASITVDGQSVVSGSASQSVALAVGSTVIPVVVTAEDGVTTQTYTVTVTRAASADATLASLTPSAGTLDPAFSPSTAAYAVAVDNSTDSIALTPTAAEPNVTITVNGQNVVSGSASQAIALAVGSTVIEVVVTAGDATTTRTYTVTVTRAASSNAKLASLTPSVGALDPGFNPDSFDYAVAVANAVESIALTPTADDANATITVNGQSVTSGGVSQAIALPVGSTAISVVVTAGDGTTTRTYTVTAMRAQPVPTVVSREIEINAGETASVDLTQGATGGPFTDAAIVDLSNPDAGSARVERDGQTYRLLFASSSTYAGGADVRFTLSNATGMSAPGTIAFTIVGRPNPAQDPEVIGLLNAQTDAARRFAQAQTQNFNDRLEQLHDEGDRRRSSMNLSLGYNAKEKRGDREIQQLVERAHDVPGLLGYASTSDGRAPSDAFGSNAEPEMPNGSGGMDLGAFAVWTGGYINFGESDDGALDLDHTMVGVSAGVDYRFSPKFVAGFGVGFGRDRTDVGDNGTQSTGHAYSAAIYGSYKPFDNFFLDGLVGGSWLDFDSRRYVSATGDFANGSRSGHQLFGSLTAAYEFRDDTWLLSPYGRVELSRTWLDGFAEEGGGDFGLRYGDQSIDTVSGVIGLRAQYAFKMPWGTLKPGARVEYTHDFAGSSRINLGYIDLDHLPYWLEIEPSKRNYVTLGLSLDADLSQDWTLGFDYRTAFGSDQQDHAFGLQIGKRF</sequence>
<dbReference type="Gene3D" id="2.60.40.2030">
    <property type="match status" value="2"/>
</dbReference>
<dbReference type="Pfam" id="PF12733">
    <property type="entry name" value="Cadherin-like"/>
    <property type="match status" value="5"/>
</dbReference>
<gene>
    <name evidence="6" type="ORF">V1479_06775</name>
</gene>
<feature type="region of interest" description="Disordered" evidence="4">
    <location>
        <begin position="1647"/>
        <end position="1673"/>
    </location>
</feature>
<dbReference type="InterPro" id="IPR025883">
    <property type="entry name" value="Cadherin-like_domain"/>
</dbReference>
<dbReference type="InterPro" id="IPR038081">
    <property type="entry name" value="CalX-like_sf"/>
</dbReference>
<dbReference type="Proteomes" id="UP001559025">
    <property type="component" value="Unassembled WGS sequence"/>
</dbReference>
<dbReference type="PANTHER" id="PTHR37494:SF1">
    <property type="entry name" value="STAPHYLOCOCCUS AUREUS SURFACE PROTEIN A"/>
    <property type="match status" value="1"/>
</dbReference>
<dbReference type="Gene3D" id="2.40.128.130">
    <property type="entry name" value="Autotransporter beta-domain"/>
    <property type="match status" value="1"/>
</dbReference>
<organism evidence="6 7">
    <name type="scientific">Neoaquamicrobium sediminum</name>
    <dbReference type="NCBI Taxonomy" id="1849104"/>
    <lineage>
        <taxon>Bacteria</taxon>
        <taxon>Pseudomonadati</taxon>
        <taxon>Pseudomonadota</taxon>
        <taxon>Alphaproteobacteria</taxon>
        <taxon>Hyphomicrobiales</taxon>
        <taxon>Phyllobacteriaceae</taxon>
        <taxon>Neoaquamicrobium</taxon>
    </lineage>
</organism>
<dbReference type="InterPro" id="IPR003644">
    <property type="entry name" value="Calx_beta"/>
</dbReference>
<dbReference type="SMART" id="SM00869">
    <property type="entry name" value="Autotransporter"/>
    <property type="match status" value="1"/>
</dbReference>
<keyword evidence="1" id="KW-0732">Signal</keyword>
<evidence type="ECO:0000256" key="1">
    <source>
        <dbReference type="ARBA" id="ARBA00022729"/>
    </source>
</evidence>
<dbReference type="Gene3D" id="2.60.40.10">
    <property type="entry name" value="Immunoglobulins"/>
    <property type="match status" value="5"/>
</dbReference>
<dbReference type="InterPro" id="IPR005546">
    <property type="entry name" value="Autotransporte_beta"/>
</dbReference>
<proteinExistence type="predicted"/>
<feature type="domain" description="Autotransporter" evidence="5">
    <location>
        <begin position="1677"/>
        <end position="1952"/>
    </location>
</feature>
<dbReference type="SUPFAM" id="SSF49313">
    <property type="entry name" value="Cadherin-like"/>
    <property type="match status" value="3"/>
</dbReference>
<dbReference type="InterPro" id="IPR006644">
    <property type="entry name" value="Cadg"/>
</dbReference>
<protein>
    <submittedName>
        <fullName evidence="6">Cadherin-like beta sandwich domain-containing protein</fullName>
    </submittedName>
</protein>
<dbReference type="InterPro" id="IPR036709">
    <property type="entry name" value="Autotransporte_beta_dom_sf"/>
</dbReference>
<dbReference type="SMART" id="SM00736">
    <property type="entry name" value="CADG"/>
    <property type="match status" value="2"/>
</dbReference>
<dbReference type="SUPFAM" id="SSF103515">
    <property type="entry name" value="Autotransporter"/>
    <property type="match status" value="1"/>
</dbReference>
<dbReference type="RefSeq" id="WP_368802244.1">
    <property type="nucleotide sequence ID" value="NZ_JAZHFV010000002.1"/>
</dbReference>
<evidence type="ECO:0000256" key="3">
    <source>
        <dbReference type="ARBA" id="ARBA00022837"/>
    </source>
</evidence>
<evidence type="ECO:0000256" key="4">
    <source>
        <dbReference type="SAM" id="MobiDB-lite"/>
    </source>
</evidence>
<evidence type="ECO:0000256" key="2">
    <source>
        <dbReference type="ARBA" id="ARBA00022737"/>
    </source>
</evidence>
<dbReference type="Pfam" id="PF03797">
    <property type="entry name" value="Autotransporter"/>
    <property type="match status" value="1"/>
</dbReference>
<reference evidence="6 7" key="1">
    <citation type="submission" date="2024-01" db="EMBL/GenBank/DDBJ databases">
        <title>New evidence supports the origin of RcGTA from prophage.</title>
        <authorList>
            <person name="Xu Y."/>
            <person name="Liu B."/>
            <person name="Chen F."/>
        </authorList>
    </citation>
    <scope>NUCLEOTIDE SEQUENCE [LARGE SCALE GENOMIC DNA]</scope>
    <source>
        <strain evidence="6 7">CBW1107-2</strain>
    </source>
</reference>
<dbReference type="SUPFAM" id="SSF141072">
    <property type="entry name" value="CalX-like"/>
    <property type="match status" value="2"/>
</dbReference>
<dbReference type="PROSITE" id="PS51208">
    <property type="entry name" value="AUTOTRANSPORTER"/>
    <property type="match status" value="1"/>
</dbReference>
<dbReference type="Pfam" id="PF05345">
    <property type="entry name" value="He_PIG"/>
    <property type="match status" value="5"/>
</dbReference>
<keyword evidence="3" id="KW-0106">Calcium</keyword>
<dbReference type="EMBL" id="JAZHFV010000002">
    <property type="protein sequence ID" value="MEX4007002.1"/>
    <property type="molecule type" value="Genomic_DNA"/>
</dbReference>
<keyword evidence="2" id="KW-0677">Repeat</keyword>